<dbReference type="GO" id="GO:0005876">
    <property type="term" value="C:spindle microtubule"/>
    <property type="evidence" value="ECO:0007669"/>
    <property type="project" value="TreeGrafter"/>
</dbReference>
<proteinExistence type="inferred from homology"/>
<feature type="coiled-coil region" evidence="5">
    <location>
        <begin position="24"/>
        <end position="61"/>
    </location>
</feature>
<dbReference type="GO" id="GO:0031110">
    <property type="term" value="P:regulation of microtubule polymerization or depolymerization"/>
    <property type="evidence" value="ECO:0007669"/>
    <property type="project" value="TreeGrafter"/>
</dbReference>
<evidence type="ECO:0000256" key="3">
    <source>
        <dbReference type="ARBA" id="ARBA00047182"/>
    </source>
</evidence>
<evidence type="ECO:0000256" key="5">
    <source>
        <dbReference type="SAM" id="Coils"/>
    </source>
</evidence>
<dbReference type="GO" id="GO:0051301">
    <property type="term" value="P:cell division"/>
    <property type="evidence" value="ECO:0007669"/>
    <property type="project" value="InterPro"/>
</dbReference>
<dbReference type="FunFam" id="1.10.10.1890:FF:000002">
    <property type="entry name" value="Spindle and kinetochore-associated protein 1"/>
    <property type="match status" value="1"/>
</dbReference>
<dbReference type="Pfam" id="PF07160">
    <property type="entry name" value="SKA1"/>
    <property type="match status" value="1"/>
</dbReference>
<accession>A0A7K8YFP2</accession>
<dbReference type="InterPro" id="IPR042031">
    <property type="entry name" value="SKA1_MBD_sf"/>
</dbReference>
<feature type="non-terminal residue" evidence="6">
    <location>
        <position position="1"/>
    </location>
</feature>
<reference evidence="6 7" key="1">
    <citation type="submission" date="2019-09" db="EMBL/GenBank/DDBJ databases">
        <title>Bird 10,000 Genomes (B10K) Project - Family phase.</title>
        <authorList>
            <person name="Zhang G."/>
        </authorList>
    </citation>
    <scope>NUCLEOTIDE SEQUENCE [LARGE SCALE GENOMIC DNA]</scope>
    <source>
        <strain evidence="6">B10K-DU-001-06</strain>
        <tissue evidence="6">Muscle</tissue>
    </source>
</reference>
<dbReference type="GO" id="GO:0007059">
    <property type="term" value="P:chromosome segregation"/>
    <property type="evidence" value="ECO:0007669"/>
    <property type="project" value="InterPro"/>
</dbReference>
<dbReference type="AlphaFoldDB" id="A0A7K8YFP2"/>
<gene>
    <name evidence="6" type="primary">Ska1</name>
    <name evidence="6" type="ORF">SAKLUC_R07183</name>
</gene>
<evidence type="ECO:0000256" key="2">
    <source>
        <dbReference type="ARBA" id="ARBA00023054"/>
    </source>
</evidence>
<comment type="similarity">
    <text evidence="1">Belongs to the SKA1 family.</text>
</comment>
<dbReference type="EMBL" id="VWZD01003441">
    <property type="protein sequence ID" value="NXG02334.1"/>
    <property type="molecule type" value="Genomic_DNA"/>
</dbReference>
<comment type="caution">
    <text evidence="6">The sequence shown here is derived from an EMBL/GenBank/DDBJ whole genome shotgun (WGS) entry which is preliminary data.</text>
</comment>
<dbReference type="Gene3D" id="6.10.250.1370">
    <property type="match status" value="1"/>
</dbReference>
<dbReference type="GO" id="GO:0072686">
    <property type="term" value="C:mitotic spindle"/>
    <property type="evidence" value="ECO:0007669"/>
    <property type="project" value="TreeGrafter"/>
</dbReference>
<evidence type="ECO:0000313" key="6">
    <source>
        <dbReference type="EMBL" id="NXG02334.1"/>
    </source>
</evidence>
<evidence type="ECO:0000313" key="7">
    <source>
        <dbReference type="Proteomes" id="UP000558958"/>
    </source>
</evidence>
<organism evidence="6 7">
    <name type="scientific">Sakesphorus luctuosus</name>
    <dbReference type="NCBI Taxonomy" id="419690"/>
    <lineage>
        <taxon>Eukaryota</taxon>
        <taxon>Metazoa</taxon>
        <taxon>Chordata</taxon>
        <taxon>Craniata</taxon>
        <taxon>Vertebrata</taxon>
        <taxon>Euteleostomi</taxon>
        <taxon>Archelosauria</taxon>
        <taxon>Archosauria</taxon>
        <taxon>Dinosauria</taxon>
        <taxon>Saurischia</taxon>
        <taxon>Theropoda</taxon>
        <taxon>Coelurosauria</taxon>
        <taxon>Aves</taxon>
        <taxon>Neognathae</taxon>
        <taxon>Neoaves</taxon>
        <taxon>Telluraves</taxon>
        <taxon>Australaves</taxon>
        <taxon>Passeriformes</taxon>
        <taxon>Thamnophilidae</taxon>
        <taxon>Sakesphorus</taxon>
    </lineage>
</organism>
<dbReference type="Proteomes" id="UP000558958">
    <property type="component" value="Unassembled WGS sequence"/>
</dbReference>
<dbReference type="InterPro" id="IPR009829">
    <property type="entry name" value="SKA1"/>
</dbReference>
<evidence type="ECO:0000256" key="4">
    <source>
        <dbReference type="ARBA" id="ARBA00047202"/>
    </source>
</evidence>
<dbReference type="GO" id="GO:0000940">
    <property type="term" value="C:outer kinetochore"/>
    <property type="evidence" value="ECO:0007669"/>
    <property type="project" value="TreeGrafter"/>
</dbReference>
<keyword evidence="2 5" id="KW-0175">Coiled coil</keyword>
<protein>
    <recommendedName>
        <fullName evidence="3">SKA complex subunit 1</fullName>
    </recommendedName>
    <alternativeName>
        <fullName evidence="4">Spindle and kinetochore-associated protein 1</fullName>
    </alternativeName>
</protein>
<dbReference type="Gene3D" id="1.10.10.1890">
    <property type="entry name" value="Ska1 microtubule binding domain-like"/>
    <property type="match status" value="1"/>
</dbReference>
<dbReference type="GO" id="GO:0008017">
    <property type="term" value="F:microtubule binding"/>
    <property type="evidence" value="ECO:0007669"/>
    <property type="project" value="InterPro"/>
</dbReference>
<name>A0A7K8YFP2_9PASS</name>
<dbReference type="GO" id="GO:0000278">
    <property type="term" value="P:mitotic cell cycle"/>
    <property type="evidence" value="ECO:0007669"/>
    <property type="project" value="TreeGrafter"/>
</dbReference>
<dbReference type="PANTHER" id="PTHR28573">
    <property type="entry name" value="SPINDLE AND KINETOCHORE-ASSOCIATED PROTEIN 1"/>
    <property type="match status" value="1"/>
</dbReference>
<dbReference type="PANTHER" id="PTHR28573:SF1">
    <property type="entry name" value="SPINDLE AND KINETOCHORE-ASSOCIATED PROTEIN 1"/>
    <property type="match status" value="1"/>
</dbReference>
<keyword evidence="7" id="KW-1185">Reference proteome</keyword>
<evidence type="ECO:0000256" key="1">
    <source>
        <dbReference type="ARBA" id="ARBA00006836"/>
    </source>
</evidence>
<sequence>GKDQGLRALLRKTGNGMIALHDLLYKMETEVKQQERLNNSLKELQKTAERDRNEAEHLSKHIPTHLPKPTQQCITVPTVKREGQTKVGPGLPKKPEKEKRFIKEMALITAEEFADVPAYLKGRLTCDQINAVVQEINKAVVSKYKIMHQPLKSMPVAARNLYQRFIEEETKDTKGQFFIVEADLKEFTVLKVDKRFHNILSILRHCHRVREVRGSKLVRY</sequence>
<feature type="non-terminal residue" evidence="6">
    <location>
        <position position="220"/>
    </location>
</feature>